<protein>
    <recommendedName>
        <fullName evidence="2">carnosine N-methyltransferase</fullName>
        <ecNumber evidence="2">2.1.1.22</ecNumber>
    </recommendedName>
</protein>
<dbReference type="InterPro" id="IPR029063">
    <property type="entry name" value="SAM-dependent_MTases_sf"/>
</dbReference>
<dbReference type="VEuPathDB" id="FungiDB:YNL092W"/>
<keyword evidence="5" id="KW-0949">S-adenosyl-L-methionine</keyword>
<dbReference type="GO" id="GO:0032259">
    <property type="term" value="P:methylation"/>
    <property type="evidence" value="ECO:0007669"/>
    <property type="project" value="UniProtKB-KW"/>
</dbReference>
<dbReference type="SMR" id="A0A0G3F7A4"/>
<dbReference type="EMBL" id="KR998070">
    <property type="protein sequence ID" value="AKJ83792.1"/>
    <property type="molecule type" value="mRNA"/>
</dbReference>
<dbReference type="SMART" id="SM01296">
    <property type="entry name" value="N2227"/>
    <property type="match status" value="1"/>
</dbReference>
<dbReference type="PANTHER" id="PTHR12303">
    <property type="entry name" value="CARNOSINE N-METHYLTRANSFERASE"/>
    <property type="match status" value="1"/>
</dbReference>
<dbReference type="Pfam" id="PF07942">
    <property type="entry name" value="CARME"/>
    <property type="match status" value="1"/>
</dbReference>
<comment type="similarity">
    <text evidence="1">Belongs to the carnosine N-methyltransferase family.</text>
</comment>
<dbReference type="PANTHER" id="PTHR12303:SF6">
    <property type="entry name" value="CARNOSINE N-METHYLTRANSFERASE"/>
    <property type="match status" value="1"/>
</dbReference>
<evidence type="ECO:0000256" key="1">
    <source>
        <dbReference type="ARBA" id="ARBA00010086"/>
    </source>
</evidence>
<dbReference type="InterPro" id="IPR012901">
    <property type="entry name" value="CARME"/>
</dbReference>
<dbReference type="SUPFAM" id="SSF53335">
    <property type="entry name" value="S-adenosyl-L-methionine-dependent methyltransferases"/>
    <property type="match status" value="1"/>
</dbReference>
<keyword evidence="3 6" id="KW-0489">Methyltransferase</keyword>
<organism evidence="6">
    <name type="scientific">Saccharomyces cerevisiae</name>
    <name type="common">Baker's yeast</name>
    <dbReference type="NCBI Taxonomy" id="4932"/>
    <lineage>
        <taxon>Eukaryota</taxon>
        <taxon>Fungi</taxon>
        <taxon>Dikarya</taxon>
        <taxon>Ascomycota</taxon>
        <taxon>Saccharomycotina</taxon>
        <taxon>Saccharomycetes</taxon>
        <taxon>Saccharomycetales</taxon>
        <taxon>Saccharomycetaceae</taxon>
        <taxon>Saccharomyces</taxon>
    </lineage>
</organism>
<dbReference type="AlphaFoldDB" id="A0A0G3F7A4"/>
<dbReference type="GO" id="GO:0030735">
    <property type="term" value="F:carnosine N-methyltransferase activity"/>
    <property type="evidence" value="ECO:0007669"/>
    <property type="project" value="UniProtKB-EC"/>
</dbReference>
<dbReference type="Gene3D" id="3.40.50.150">
    <property type="entry name" value="Vaccinia Virus protein VP39"/>
    <property type="match status" value="1"/>
</dbReference>
<accession>A0A0G3F7A4</accession>
<evidence type="ECO:0000256" key="4">
    <source>
        <dbReference type="ARBA" id="ARBA00022679"/>
    </source>
</evidence>
<sequence>MDENEFDNQRENKAVARVIISFLKYEEYALKEIYNLRVKKWASISDRQKDMVPNYTKYLANLKAAIIENGKFFRSVAEYALQSISFEPGEIVQPNDLDMSKTCSLLTQVYREWSAEAISERNCLNSRLVPFLKTLSPPKADILIPGCGTGRLLVDLSRMGYNCEGNEFSYHMLLVSQYMLNAGLLQNQIIIYPFIHCFSHWKKIEDQLSPIKVPDIEAWSSNKGMGSMSICAGSFVDCYGRNQGTKISSHYTFSRRMQLSRAKAENSKDVVVTNFFIDTGSNILDYLDTIGHVLKPGGIWCNFGPLLYHFENDHGVETTYEVNPYSGFQDKINDYTPLMGLELSSDDIISIATNHLDFELIRRESGILCGYGRYAGPESCAMPGYMCHYWILKSNPTNES</sequence>
<evidence type="ECO:0000256" key="5">
    <source>
        <dbReference type="ARBA" id="ARBA00022691"/>
    </source>
</evidence>
<evidence type="ECO:0000313" key="6">
    <source>
        <dbReference type="EMBL" id="AKJ83792.1"/>
    </source>
</evidence>
<dbReference type="EC" id="2.1.1.22" evidence="2"/>
<dbReference type="KEGG" id="sce:YNL092W"/>
<evidence type="ECO:0000256" key="2">
    <source>
        <dbReference type="ARBA" id="ARBA00012003"/>
    </source>
</evidence>
<reference evidence="6" key="1">
    <citation type="journal article" date="2015" name="J. Biol. Chem.">
        <title>UPF0586 protein C9orf41 homolog is anserine-producing methyltransferase.</title>
        <authorList>
            <person name="Drozak J."/>
            <person name="Piecuch M."/>
            <person name="Poleszak O."/>
            <person name="Kozlowski P."/>
            <person name="Chrobok L."/>
            <person name="Baelde H.J."/>
            <person name="de Heer E."/>
        </authorList>
    </citation>
    <scope>NUCLEOTIDE SEQUENCE</scope>
    <source>
        <strain evidence="6">L40</strain>
    </source>
</reference>
<keyword evidence="4 6" id="KW-0808">Transferase</keyword>
<name>A0A0G3F7A4_YEASX</name>
<proteinExistence type="evidence at transcript level"/>
<evidence type="ECO:0000256" key="3">
    <source>
        <dbReference type="ARBA" id="ARBA00022603"/>
    </source>
</evidence>